<organism evidence="1 2">
    <name type="scientific">Lactobacillus phage LP65</name>
    <dbReference type="NCBI Taxonomy" id="2892344"/>
    <lineage>
        <taxon>Viruses</taxon>
        <taxon>Duplodnaviria</taxon>
        <taxon>Heunggongvirae</taxon>
        <taxon>Uroviricota</taxon>
        <taxon>Caudoviricetes</taxon>
        <taxon>Herelleviridae</taxon>
        <taxon>Salchichonvirus</taxon>
        <taxon>Salchichonvirus LP65</taxon>
    </lineage>
</organism>
<evidence type="ECO:0000313" key="1">
    <source>
        <dbReference type="EMBL" id="AAV35868.1"/>
    </source>
</evidence>
<protein>
    <submittedName>
        <fullName evidence="1">Orf48</fullName>
    </submittedName>
</protein>
<gene>
    <name evidence="1" type="ORF">orf48</name>
</gene>
<name>Q5ULR6_9CAUD</name>
<dbReference type="KEGG" id="vg:3197371"/>
<reference evidence="1 2" key="1">
    <citation type="journal article" date="2004" name="J. Bacteriol.">
        <title>Lactobacillus plantarum bacteriophage LP65: a new member of the SPO1-like genus of the family Myoviridae.</title>
        <authorList>
            <person name="Chibani-Chennoufi S."/>
            <person name="Dillmann M.L."/>
            <person name="Marvin-Guy L."/>
            <person name="Rami-Shojaei S."/>
            <person name="Brussow H."/>
        </authorList>
    </citation>
    <scope>NUCLEOTIDE SEQUENCE</scope>
</reference>
<proteinExistence type="predicted"/>
<accession>Q5ULR6</accession>
<dbReference type="Proteomes" id="UP000002117">
    <property type="component" value="Segment"/>
</dbReference>
<dbReference type="RefSeq" id="YP_164683.1">
    <property type="nucleotide sequence ID" value="NC_006565.1"/>
</dbReference>
<keyword evidence="2" id="KW-1185">Reference proteome</keyword>
<dbReference type="EMBL" id="AY682195">
    <property type="protein sequence ID" value="AAV35868.1"/>
    <property type="molecule type" value="Genomic_DNA"/>
</dbReference>
<sequence length="49" mass="5914">MQEILDVIVFIGIGYFAYYAVKKGAKYDEEQEKKNKGEHDNSFFFFWRL</sequence>
<evidence type="ECO:0000313" key="2">
    <source>
        <dbReference type="Proteomes" id="UP000002117"/>
    </source>
</evidence>